<feature type="compositionally biased region" description="Basic and acidic residues" evidence="2">
    <location>
        <begin position="510"/>
        <end position="523"/>
    </location>
</feature>
<feature type="region of interest" description="Disordered" evidence="2">
    <location>
        <begin position="605"/>
        <end position="705"/>
    </location>
</feature>
<reference evidence="3 4" key="1">
    <citation type="submission" date="2024-02" db="EMBL/GenBank/DDBJ databases">
        <title>A draft genome for the cacao thread blight pathogen Marasmius crinis-equi.</title>
        <authorList>
            <person name="Cohen S.P."/>
            <person name="Baruah I.K."/>
            <person name="Amoako-Attah I."/>
            <person name="Bukari Y."/>
            <person name="Meinhardt L.W."/>
            <person name="Bailey B.A."/>
        </authorList>
    </citation>
    <scope>NUCLEOTIDE SEQUENCE [LARGE SCALE GENOMIC DNA]</scope>
    <source>
        <strain evidence="3 4">GH-76</strain>
    </source>
</reference>
<gene>
    <name evidence="3" type="ORF">V5O48_015391</name>
</gene>
<sequence length="1081" mass="120066">MTESPRSKSPLATTVEDVLDEQNRNSLPRKPSDPSKTPVRQPTPPPSSPETSAKTTVPETSPLSLQPPTANPELGSPPPDVIPSTSPSQPMANTSNDFTAGIASTSGETASVPGMKDPTNSEGKINEGKDEGDKADDDEGKKPGTGRARRGNPGNFMGACFQYLEESLPAYVALPSRSKEREHWLRDFIPTFKDLFPLEEYLLPEPKELAPVEELSQEVLDEMDSRDCELHVRKVKRQNATPDTYYMQSIKNWFIWRVMPYPKKDDAALRKLLKELDQDLEAPRKQSLDHFVMSHPNHKDAVQEMSDEMGAKDCLANCRVAAKKYLAELSDEEREKIENACQQEYDQAMEQWNSEMENLSEEEKTERQSQANFGGAIQPILDSIRRITGLSVVLFAGEWKGGDKFSSIQLESSEEGTRTLSSVQSKVYSAFAQTFLAWLETESSATRSKAKAGKKGSSKASEAPKKAKGTKGGKGGKGSKGGNTSESTKKKKAPSSSKKGGKGKGKGKASKKDDVEETSKDEGETPNFEGPDQEDMDVDTQENDEVNELDEEEQKEEEERKQREIKELENFRPANQTEFNRMTYHERMAYGDLQKRWAFWKSFGTTNPSLTTMIRGEDDTSISSKPKPRPKLKKKSKKSEEPAAPSRHSSRISSSSKKEPTEEDLEDEPEATSEPATKPAAKPTSETAPRTENDEGSKGGSNVQSAGVEGTAYLHPLHHPRVWELALQFAASEDAFLVLEKQLEELLGLAHSSEALQPLTTALFASENNVKEAVDQITSLRDHFLSEATSKETMTSNLKQMGDGKDNEAGVEGVGAVEVDGMDVEGNKLTPTAFASPTVPSTADISDRLGHEEANLDISDPIGVPGPSTDGNSFRIPPLQPFDKFSAASFTEDTKTHIREYMEHLLDENRGDEWKSAVFKWVELEDRWVDLNTSPQPLPTGTRPKGFRNLSKRGREKQATGLRIPEEVTYNDLRTQWWRQQDGDKIILDQNDVKGNWSNLNRLGRDGLALPLVFLWWWHDLVPATTEAKLEWLEALENVYFAYSCIYTQAATMLEEASLGKWKAVDQGLDAPASKRRGLRT</sequence>
<keyword evidence="4" id="KW-1185">Reference proteome</keyword>
<feature type="region of interest" description="Disordered" evidence="2">
    <location>
        <begin position="444"/>
        <end position="577"/>
    </location>
</feature>
<feature type="compositionally biased region" description="Low complexity" evidence="2">
    <location>
        <begin position="642"/>
        <end position="655"/>
    </location>
</feature>
<name>A0ABR3EUL6_9AGAR</name>
<evidence type="ECO:0000256" key="1">
    <source>
        <dbReference type="SAM" id="Coils"/>
    </source>
</evidence>
<dbReference type="Proteomes" id="UP001465976">
    <property type="component" value="Unassembled WGS sequence"/>
</dbReference>
<feature type="coiled-coil region" evidence="1">
    <location>
        <begin position="315"/>
        <end position="369"/>
    </location>
</feature>
<feature type="compositionally biased region" description="Gly residues" evidence="2">
    <location>
        <begin position="472"/>
        <end position="481"/>
    </location>
</feature>
<feature type="compositionally biased region" description="Acidic residues" evidence="2">
    <location>
        <begin position="661"/>
        <end position="671"/>
    </location>
</feature>
<feature type="compositionally biased region" description="Basic residues" evidence="2">
    <location>
        <begin position="448"/>
        <end position="457"/>
    </location>
</feature>
<feature type="region of interest" description="Disordered" evidence="2">
    <location>
        <begin position="1"/>
        <end position="155"/>
    </location>
</feature>
<protein>
    <submittedName>
        <fullName evidence="3">Uncharacterized protein</fullName>
    </submittedName>
</protein>
<feature type="compositionally biased region" description="Basic residues" evidence="2">
    <location>
        <begin position="489"/>
        <end position="509"/>
    </location>
</feature>
<proteinExistence type="predicted"/>
<evidence type="ECO:0000313" key="3">
    <source>
        <dbReference type="EMBL" id="KAL0566615.1"/>
    </source>
</evidence>
<feature type="compositionally biased region" description="Polar residues" evidence="2">
    <location>
        <begin position="57"/>
        <end position="68"/>
    </location>
</feature>
<evidence type="ECO:0000256" key="2">
    <source>
        <dbReference type="SAM" id="MobiDB-lite"/>
    </source>
</evidence>
<accession>A0ABR3EUL6</accession>
<feature type="compositionally biased region" description="Basic and acidic residues" evidence="2">
    <location>
        <begin position="557"/>
        <end position="570"/>
    </location>
</feature>
<organism evidence="3 4">
    <name type="scientific">Marasmius crinis-equi</name>
    <dbReference type="NCBI Taxonomy" id="585013"/>
    <lineage>
        <taxon>Eukaryota</taxon>
        <taxon>Fungi</taxon>
        <taxon>Dikarya</taxon>
        <taxon>Basidiomycota</taxon>
        <taxon>Agaricomycotina</taxon>
        <taxon>Agaricomycetes</taxon>
        <taxon>Agaricomycetidae</taxon>
        <taxon>Agaricales</taxon>
        <taxon>Marasmiineae</taxon>
        <taxon>Marasmiaceae</taxon>
        <taxon>Marasmius</taxon>
    </lineage>
</organism>
<keyword evidence="1" id="KW-0175">Coiled coil</keyword>
<comment type="caution">
    <text evidence="3">The sequence shown here is derived from an EMBL/GenBank/DDBJ whole genome shotgun (WGS) entry which is preliminary data.</text>
</comment>
<feature type="compositionally biased region" description="Basic residues" evidence="2">
    <location>
        <begin position="626"/>
        <end position="637"/>
    </location>
</feature>
<feature type="compositionally biased region" description="Polar residues" evidence="2">
    <location>
        <begin position="83"/>
        <end position="109"/>
    </location>
</feature>
<feature type="compositionally biased region" description="Acidic residues" evidence="2">
    <location>
        <begin position="531"/>
        <end position="556"/>
    </location>
</feature>
<evidence type="ECO:0000313" key="4">
    <source>
        <dbReference type="Proteomes" id="UP001465976"/>
    </source>
</evidence>
<dbReference type="EMBL" id="JBAHYK010001836">
    <property type="protein sequence ID" value="KAL0566615.1"/>
    <property type="molecule type" value="Genomic_DNA"/>
</dbReference>